<evidence type="ECO:0000313" key="9">
    <source>
        <dbReference type="Proteomes" id="UP000601055"/>
    </source>
</evidence>
<organism evidence="8 9">
    <name type="scientific">Pedobacter planticolens</name>
    <dbReference type="NCBI Taxonomy" id="2679964"/>
    <lineage>
        <taxon>Bacteria</taxon>
        <taxon>Pseudomonadati</taxon>
        <taxon>Bacteroidota</taxon>
        <taxon>Sphingobacteriia</taxon>
        <taxon>Sphingobacteriales</taxon>
        <taxon>Sphingobacteriaceae</taxon>
        <taxon>Pedobacter</taxon>
    </lineage>
</organism>
<dbReference type="InterPro" id="IPR029063">
    <property type="entry name" value="SAM-dependent_MTases_sf"/>
</dbReference>
<dbReference type="GO" id="GO:0008170">
    <property type="term" value="F:N-methyltransferase activity"/>
    <property type="evidence" value="ECO:0007669"/>
    <property type="project" value="InterPro"/>
</dbReference>
<dbReference type="EC" id="2.1.1.72" evidence="2"/>
<comment type="catalytic activity">
    <reaction evidence="5">
        <text>a 2'-deoxyadenosine in DNA + S-adenosyl-L-methionine = an N(6)-methyl-2'-deoxyadenosine in DNA + S-adenosyl-L-homocysteine + H(+)</text>
        <dbReference type="Rhea" id="RHEA:15197"/>
        <dbReference type="Rhea" id="RHEA-COMP:12418"/>
        <dbReference type="Rhea" id="RHEA-COMP:12419"/>
        <dbReference type="ChEBI" id="CHEBI:15378"/>
        <dbReference type="ChEBI" id="CHEBI:57856"/>
        <dbReference type="ChEBI" id="CHEBI:59789"/>
        <dbReference type="ChEBI" id="CHEBI:90615"/>
        <dbReference type="ChEBI" id="CHEBI:90616"/>
        <dbReference type="EC" id="2.1.1.72"/>
    </reaction>
</comment>
<accession>A0A923IUV8</accession>
<evidence type="ECO:0000256" key="2">
    <source>
        <dbReference type="ARBA" id="ARBA00011900"/>
    </source>
</evidence>
<evidence type="ECO:0000256" key="3">
    <source>
        <dbReference type="ARBA" id="ARBA00022603"/>
    </source>
</evidence>
<dbReference type="GO" id="GO:0003677">
    <property type="term" value="F:DNA binding"/>
    <property type="evidence" value="ECO:0007669"/>
    <property type="project" value="InterPro"/>
</dbReference>
<comment type="similarity">
    <text evidence="1">Belongs to the N(4)/N(6)-methyltransferase family.</text>
</comment>
<evidence type="ECO:0000256" key="5">
    <source>
        <dbReference type="ARBA" id="ARBA00047942"/>
    </source>
</evidence>
<name>A0A923IUV8_9SPHI</name>
<dbReference type="PANTHER" id="PTHR33841:SF1">
    <property type="entry name" value="DNA METHYLTRANSFERASE A"/>
    <property type="match status" value="1"/>
</dbReference>
<comment type="caution">
    <text evidence="8">The sequence shown here is derived from an EMBL/GenBank/DDBJ whole genome shotgun (WGS) entry which is preliminary data.</text>
</comment>
<feature type="domain" description="DNA methylase adenine-specific" evidence="6">
    <location>
        <begin position="304"/>
        <end position="587"/>
    </location>
</feature>
<reference evidence="8" key="1">
    <citation type="submission" date="2019-11" db="EMBL/GenBank/DDBJ databases">
        <title>Description of Pedobacter sp. LMG 31464T.</title>
        <authorList>
            <person name="Carlier A."/>
            <person name="Qi S."/>
            <person name="Vandamme P."/>
        </authorList>
    </citation>
    <scope>NUCLEOTIDE SEQUENCE</scope>
    <source>
        <strain evidence="8">LMG 31464</strain>
    </source>
</reference>
<proteinExistence type="inferred from homology"/>
<dbReference type="PANTHER" id="PTHR33841">
    <property type="entry name" value="DNA METHYLTRANSFERASE YEEA-RELATED"/>
    <property type="match status" value="1"/>
</dbReference>
<dbReference type="Pfam" id="PF18135">
    <property type="entry name" value="Type_ISP_C"/>
    <property type="match status" value="1"/>
</dbReference>
<dbReference type="PRINTS" id="PR00507">
    <property type="entry name" value="N12N6MTFRASE"/>
</dbReference>
<dbReference type="InterPro" id="IPR050953">
    <property type="entry name" value="N4_N6_ade-DNA_methylase"/>
</dbReference>
<feature type="domain" description="Type ISP restriction-modification enzyme LLaBIII C-terminal specificity" evidence="7">
    <location>
        <begin position="713"/>
        <end position="1102"/>
    </location>
</feature>
<dbReference type="InterPro" id="IPR003356">
    <property type="entry name" value="DNA_methylase_A-5"/>
</dbReference>
<evidence type="ECO:0000259" key="7">
    <source>
        <dbReference type="Pfam" id="PF18135"/>
    </source>
</evidence>
<dbReference type="Proteomes" id="UP000601055">
    <property type="component" value="Unassembled WGS sequence"/>
</dbReference>
<evidence type="ECO:0000256" key="1">
    <source>
        <dbReference type="ARBA" id="ARBA00006594"/>
    </source>
</evidence>
<evidence type="ECO:0000259" key="6">
    <source>
        <dbReference type="Pfam" id="PF02384"/>
    </source>
</evidence>
<dbReference type="GO" id="GO:0009007">
    <property type="term" value="F:site-specific DNA-methyltransferase (adenine-specific) activity"/>
    <property type="evidence" value="ECO:0007669"/>
    <property type="project" value="UniProtKB-EC"/>
</dbReference>
<dbReference type="GO" id="GO:0032259">
    <property type="term" value="P:methylation"/>
    <property type="evidence" value="ECO:0007669"/>
    <property type="project" value="UniProtKB-KW"/>
</dbReference>
<protein>
    <recommendedName>
        <fullName evidence="2">site-specific DNA-methyltransferase (adenine-specific)</fullName>
        <ecNumber evidence="2">2.1.1.72</ecNumber>
    </recommendedName>
</protein>
<dbReference type="AlphaFoldDB" id="A0A923IUV8"/>
<dbReference type="Gene3D" id="3.40.50.150">
    <property type="entry name" value="Vaccinia Virus protein VP39"/>
    <property type="match status" value="1"/>
</dbReference>
<keyword evidence="4" id="KW-0808">Transferase</keyword>
<dbReference type="SUPFAM" id="SSF53335">
    <property type="entry name" value="S-adenosyl-L-methionine-dependent methyltransferases"/>
    <property type="match status" value="1"/>
</dbReference>
<evidence type="ECO:0000313" key="8">
    <source>
        <dbReference type="EMBL" id="MBB2145168.1"/>
    </source>
</evidence>
<keyword evidence="3 8" id="KW-0489">Methyltransferase</keyword>
<keyword evidence="9" id="KW-1185">Reference proteome</keyword>
<dbReference type="EMBL" id="WNXD01000001">
    <property type="protein sequence ID" value="MBB2145168.1"/>
    <property type="molecule type" value="Genomic_DNA"/>
</dbReference>
<sequence>MTIQTYLSTLQLRYQTGISREHTYRGDLQTLLMAMLPDILVTNEPARVACGAPDYMLTRKDIPVGYIEAKDIGVDLHSKTLKEQFDRYRSGLSNLIFTDYLDFHFYKDGVFTTSIAIARLQFPSTGGVSEGQGGQIVPLPENFDTFQNLIKNFAETISQTIKSPTKLAEMMAGKAKLMADVIEKTLNHDDETETKTSLKQQMLSFKQMLIHDINNSAFADIYAQTIAYGMFAARYHDPTLPTFSRQEAATLIPKSNPFLRKLFQDIAGYDLDDRLVWMVDELVNIFLATDVADIMKNFGKSTKQEDPVVHFYETFLATYNPALRKARGVWYTPQPVVNFIVRAVDDILKTEFNLPQGLADTSKIKVKTKHVTKATADQRSKLKEVETEHEVHKVQILDPATGTGTFLAEVVKHIHKKFEGQQGIWSNYVNQHLIPRLNGFELLMASYAMAHLKMDMLLTETGYKATTDQRFRIFLTNSLEEAHPDTGTLFSSWLSDEADQANAIKRDAPVMVVMGNPPYSGESANKSEWIMNLMEDYKKEPGGKEKLKERNPKWINDDYVKFIRFGQHFIEKNGTGILAFINPHGFLDNPTFRGMRWNLLKTYDKIYTIDLHGNSKKKETALDGSLDQNVFDIMQGVSINLFIKTGKKTATELGEVFHFDLFGKRDFKYNFLSENNLNAILFKRLVPNPPSYILTQTDFGMQSDYEIGFKIDDLYPVNGTGIVSKRDSLAFKENVDEIKDVINNIFHLSISEIKQKYDKVGWESRDGKAEFVKENVMEFGTSENFFIKCDYRLFDKKWTYYTGKSKGFIGWPVNHVMKNYILGDNVGLCCCKQFKAGNNYHHVFISNTITESSYVSNKTSEITSNFPLYIYPEQTNQTTLDGKIERVPNLNMEIVNKIAESAGYYFAPEEPNDDCMVETMQFYPINILDYIYAVLHSPAYRDKYKEFLKIDFPRVPYPTFKNFMPLANLGSQLRKLHLLESEDTEKYITQYPIDGSNEVIKPHYVCHPESVCHPELVEGKTNHEPNSPLSEGCLKGGVFGKVYINETQCFNNVPEIAWNFYIGGYQPAQKWLKDRKGRVLEFDDILHYQKIIVALTKTSELIMEIDQVMEV</sequence>
<dbReference type="InterPro" id="IPR041635">
    <property type="entry name" value="Type_ISP_LLaBIII_C"/>
</dbReference>
<dbReference type="RefSeq" id="WP_182921827.1">
    <property type="nucleotide sequence ID" value="NZ_WNXD01000001.1"/>
</dbReference>
<dbReference type="Pfam" id="PF02384">
    <property type="entry name" value="N6_Mtase"/>
    <property type="match status" value="1"/>
</dbReference>
<gene>
    <name evidence="8" type="ORF">GM921_06720</name>
</gene>
<evidence type="ECO:0000256" key="4">
    <source>
        <dbReference type="ARBA" id="ARBA00022679"/>
    </source>
</evidence>